<sequence length="95" mass="11075">MFDKRLSVPRGNKNTGKDVVTVIKESPFWKKRERIINLRRKAGVHFYYVVLRSMSSCRILMRFISLKVNSPELSALMAISPGSFLFFNPPEKERL</sequence>
<reference evidence="1 2" key="1">
    <citation type="submission" date="2018-09" db="EMBL/GenBank/DDBJ databases">
        <title>Phylogenetic diversity of Pectobacterium and Dickeya strains causing blackleg disease of potato in Morocco.</title>
        <authorList>
            <person name="Oulghazi S."/>
            <person name="Moumni M."/>
            <person name="Faure D."/>
        </authorList>
    </citation>
    <scope>NUCLEOTIDE SEQUENCE [LARGE SCALE GENOMIC DNA]</scope>
    <source>
        <strain evidence="1 2">S4.16.03.LID</strain>
    </source>
</reference>
<protein>
    <submittedName>
        <fullName evidence="1">Uncharacterized protein</fullName>
    </submittedName>
</protein>
<dbReference type="Proteomes" id="UP000266633">
    <property type="component" value="Unassembled WGS sequence"/>
</dbReference>
<evidence type="ECO:0000313" key="1">
    <source>
        <dbReference type="EMBL" id="RJL76120.1"/>
    </source>
</evidence>
<dbReference type="EMBL" id="QZDO01000006">
    <property type="protein sequence ID" value="RJL76120.1"/>
    <property type="molecule type" value="Genomic_DNA"/>
</dbReference>
<keyword evidence="2" id="KW-1185">Reference proteome</keyword>
<accession>A0ABX9NS96</accession>
<dbReference type="RefSeq" id="WP_024105931.1">
    <property type="nucleotide sequence ID" value="NZ_CP031560.1"/>
</dbReference>
<name>A0ABX9NS96_9GAMM</name>
<evidence type="ECO:0000313" key="2">
    <source>
        <dbReference type="Proteomes" id="UP000266633"/>
    </source>
</evidence>
<organism evidence="1 2">
    <name type="scientific">Dickeya dianthicola</name>
    <dbReference type="NCBI Taxonomy" id="204039"/>
    <lineage>
        <taxon>Bacteria</taxon>
        <taxon>Pseudomonadati</taxon>
        <taxon>Pseudomonadota</taxon>
        <taxon>Gammaproteobacteria</taxon>
        <taxon>Enterobacterales</taxon>
        <taxon>Pectobacteriaceae</taxon>
        <taxon>Dickeya</taxon>
    </lineage>
</organism>
<gene>
    <name evidence="1" type="ORF">D5077_02875</name>
</gene>
<dbReference type="GeneID" id="49324349"/>
<proteinExistence type="predicted"/>
<comment type="caution">
    <text evidence="1">The sequence shown here is derived from an EMBL/GenBank/DDBJ whole genome shotgun (WGS) entry which is preliminary data.</text>
</comment>